<reference evidence="1 2" key="1">
    <citation type="submission" date="2016-01" db="EMBL/GenBank/DDBJ databases">
        <title>Genome Sequences of Twelve Sporeforming Bacillus Species Isolated from Foods.</title>
        <authorList>
            <person name="Berendsen E.M."/>
            <person name="Wells-Bennik M.H."/>
            <person name="Krawcyk A.O."/>
            <person name="De Jong A."/>
            <person name="Holsappel S."/>
            <person name="Eijlander R.T."/>
            <person name="Kuipers O.P."/>
        </authorList>
    </citation>
    <scope>NUCLEOTIDE SEQUENCE [LARGE SCALE GENOMIC DNA]</scope>
    <source>
        <strain evidence="1 2">B4098</strain>
    </source>
</reference>
<dbReference type="PATRIC" id="fig|1398.26.peg.2501"/>
<proteinExistence type="predicted"/>
<sequence>MKRGNAARQQNPSPSLDFFIANFYNYLHNQLEMKNSM</sequence>
<evidence type="ECO:0000313" key="1">
    <source>
        <dbReference type="EMBL" id="KYC63706.1"/>
    </source>
</evidence>
<dbReference type="AlphaFoldDB" id="A0A150K2P7"/>
<name>A0A150K2P7_HEYCO</name>
<accession>A0A150K2P7</accession>
<gene>
    <name evidence="1" type="ORF">B4098_2558</name>
</gene>
<comment type="caution">
    <text evidence="1">The sequence shown here is derived from an EMBL/GenBank/DDBJ whole genome shotgun (WGS) entry which is preliminary data.</text>
</comment>
<organism evidence="1 2">
    <name type="scientific">Heyndrickxia coagulans</name>
    <name type="common">Weizmannia coagulans</name>
    <dbReference type="NCBI Taxonomy" id="1398"/>
    <lineage>
        <taxon>Bacteria</taxon>
        <taxon>Bacillati</taxon>
        <taxon>Bacillota</taxon>
        <taxon>Bacilli</taxon>
        <taxon>Bacillales</taxon>
        <taxon>Bacillaceae</taxon>
        <taxon>Heyndrickxia</taxon>
    </lineage>
</organism>
<dbReference type="Proteomes" id="UP000075288">
    <property type="component" value="Unassembled WGS sequence"/>
</dbReference>
<evidence type="ECO:0000313" key="2">
    <source>
        <dbReference type="Proteomes" id="UP000075288"/>
    </source>
</evidence>
<dbReference type="EMBL" id="LQYG01000036">
    <property type="protein sequence ID" value="KYC63706.1"/>
    <property type="molecule type" value="Genomic_DNA"/>
</dbReference>
<protein>
    <submittedName>
        <fullName evidence="1">Uncharacterized protein</fullName>
    </submittedName>
</protein>